<keyword evidence="2" id="KW-0812">Transmembrane</keyword>
<accession>A0ABT9MVS9</accession>
<reference evidence="4 5" key="1">
    <citation type="submission" date="2023-07" db="EMBL/GenBank/DDBJ databases">
        <title>Sequencing the genomes of 1000 actinobacteria strains.</title>
        <authorList>
            <person name="Klenk H.-P."/>
        </authorList>
    </citation>
    <scope>NUCLEOTIDE SEQUENCE [LARGE SCALE GENOMIC DNA]</scope>
    <source>
        <strain evidence="4 5">DSM 44710</strain>
    </source>
</reference>
<feature type="signal peptide" evidence="3">
    <location>
        <begin position="1"/>
        <end position="37"/>
    </location>
</feature>
<feature type="chain" id="PRO_5045762680" evidence="3">
    <location>
        <begin position="38"/>
        <end position="301"/>
    </location>
</feature>
<dbReference type="EMBL" id="JAUSRA010000001">
    <property type="protein sequence ID" value="MDP9795542.1"/>
    <property type="molecule type" value="Genomic_DNA"/>
</dbReference>
<feature type="region of interest" description="Disordered" evidence="1">
    <location>
        <begin position="276"/>
        <end position="301"/>
    </location>
</feature>
<evidence type="ECO:0000313" key="4">
    <source>
        <dbReference type="EMBL" id="MDP9795542.1"/>
    </source>
</evidence>
<keyword evidence="2" id="KW-0472">Membrane</keyword>
<feature type="compositionally biased region" description="Acidic residues" evidence="1">
    <location>
        <begin position="181"/>
        <end position="213"/>
    </location>
</feature>
<sequence>MTSRTRAARRPAWSLRVGAALAGLAGGVVLAAPPAHAEPGQVDLRISDDLATDSQPRQATLRVTRTDEGCVSVQTLLTVQMTGLERDEIEVAVNEDGVWIPLDTVQLTDDAVSSVPVVPAIARVCENQRIEVRYRVTFFQNAPDGRVAFIAEAFSRDGDRLDRAAETRQVLQGTGNARANDEEEPADEEDTVEPTPDDEETAEAGAAQEDDTDAPAAGASDAGPGDQAAGVDLTTAEGQTTFFNGLGPLIIVVGVGMTGVGGALLVTVMRRSRADRLPDEDDDGFAPPVRRRGALSPTLRR</sequence>
<feature type="compositionally biased region" description="Low complexity" evidence="1">
    <location>
        <begin position="214"/>
        <end position="230"/>
    </location>
</feature>
<comment type="caution">
    <text evidence="4">The sequence shown here is derived from an EMBL/GenBank/DDBJ whole genome shotgun (WGS) entry which is preliminary data.</text>
</comment>
<dbReference type="Proteomes" id="UP001240984">
    <property type="component" value="Unassembled WGS sequence"/>
</dbReference>
<protein>
    <submittedName>
        <fullName evidence="4">Uncharacterized protein</fullName>
    </submittedName>
</protein>
<evidence type="ECO:0000256" key="3">
    <source>
        <dbReference type="SAM" id="SignalP"/>
    </source>
</evidence>
<dbReference type="RefSeq" id="WP_306831457.1">
    <property type="nucleotide sequence ID" value="NZ_JAUSRA010000001.1"/>
</dbReference>
<evidence type="ECO:0000313" key="5">
    <source>
        <dbReference type="Proteomes" id="UP001240984"/>
    </source>
</evidence>
<evidence type="ECO:0000256" key="1">
    <source>
        <dbReference type="SAM" id="MobiDB-lite"/>
    </source>
</evidence>
<proteinExistence type="predicted"/>
<feature type="compositionally biased region" description="Basic residues" evidence="1">
    <location>
        <begin position="289"/>
        <end position="301"/>
    </location>
</feature>
<name>A0ABT9MVS9_9ACTN</name>
<feature type="region of interest" description="Disordered" evidence="1">
    <location>
        <begin position="169"/>
        <end position="230"/>
    </location>
</feature>
<keyword evidence="2" id="KW-1133">Transmembrane helix</keyword>
<keyword evidence="5" id="KW-1185">Reference proteome</keyword>
<gene>
    <name evidence="4" type="ORF">J2S43_004054</name>
</gene>
<evidence type="ECO:0000256" key="2">
    <source>
        <dbReference type="SAM" id="Phobius"/>
    </source>
</evidence>
<keyword evidence="3" id="KW-0732">Signal</keyword>
<organism evidence="4 5">
    <name type="scientific">Catenuloplanes nepalensis</name>
    <dbReference type="NCBI Taxonomy" id="587533"/>
    <lineage>
        <taxon>Bacteria</taxon>
        <taxon>Bacillati</taxon>
        <taxon>Actinomycetota</taxon>
        <taxon>Actinomycetes</taxon>
        <taxon>Micromonosporales</taxon>
        <taxon>Micromonosporaceae</taxon>
        <taxon>Catenuloplanes</taxon>
    </lineage>
</organism>
<feature type="transmembrane region" description="Helical" evidence="2">
    <location>
        <begin position="246"/>
        <end position="268"/>
    </location>
</feature>